<gene>
    <name evidence="1" type="ORF">UW41_C0012G0034</name>
</gene>
<proteinExistence type="predicted"/>
<comment type="caution">
    <text evidence="1">The sequence shown here is derived from an EMBL/GenBank/DDBJ whole genome shotgun (WGS) entry which is preliminary data.</text>
</comment>
<evidence type="ECO:0000313" key="1">
    <source>
        <dbReference type="EMBL" id="KKT49096.1"/>
    </source>
</evidence>
<dbReference type="STRING" id="1618392.UW41_C0012G0034"/>
<dbReference type="AlphaFoldDB" id="A0A0G1HPM4"/>
<protein>
    <submittedName>
        <fullName evidence="1">Uncharacterized protein</fullName>
    </submittedName>
</protein>
<dbReference type="EMBL" id="LCIE01000012">
    <property type="protein sequence ID" value="KKT49096.1"/>
    <property type="molecule type" value="Genomic_DNA"/>
</dbReference>
<name>A0A0G1HPM4_9BACT</name>
<organism evidence="1 2">
    <name type="scientific">Candidatus Collierbacteria bacterium GW2011_GWC2_44_18</name>
    <dbReference type="NCBI Taxonomy" id="1618392"/>
    <lineage>
        <taxon>Bacteria</taxon>
        <taxon>Candidatus Collieribacteriota</taxon>
    </lineage>
</organism>
<sequence length="230" mass="26647">MRYCISKIIKEIENVSRRGQESYNWFMVSDYDHQIEVDSSERVGSESIEIPFALREYGEIPEGYVPVYVVIDRKSLQYVAGNGLRVEDNQIGKKHPDLEKIFNEVNKEWTKPIERTRCVFAYPVHPSQAKLSKSYDPERHVIIEAMVDPNNVRTYVADSEYYTMAFERMIGIDGIPSLDWEADVRDSAERYWASAISLSEYLRGKKEGEYTSAEILIQDDIPTSRLKLVS</sequence>
<reference evidence="1 2" key="1">
    <citation type="journal article" date="2015" name="Nature">
        <title>rRNA introns, odd ribosomes, and small enigmatic genomes across a large radiation of phyla.</title>
        <authorList>
            <person name="Brown C.T."/>
            <person name="Hug L.A."/>
            <person name="Thomas B.C."/>
            <person name="Sharon I."/>
            <person name="Castelle C.J."/>
            <person name="Singh A."/>
            <person name="Wilkins M.J."/>
            <person name="Williams K.H."/>
            <person name="Banfield J.F."/>
        </authorList>
    </citation>
    <scope>NUCLEOTIDE SEQUENCE [LARGE SCALE GENOMIC DNA]</scope>
</reference>
<evidence type="ECO:0000313" key="2">
    <source>
        <dbReference type="Proteomes" id="UP000034172"/>
    </source>
</evidence>
<accession>A0A0G1HPM4</accession>
<dbReference type="Proteomes" id="UP000034172">
    <property type="component" value="Unassembled WGS sequence"/>
</dbReference>